<evidence type="ECO:0000313" key="3">
    <source>
        <dbReference type="EMBL" id="BFP48204.1"/>
    </source>
</evidence>
<dbReference type="GO" id="GO:0016787">
    <property type="term" value="F:hydrolase activity"/>
    <property type="evidence" value="ECO:0007669"/>
    <property type="project" value="UniProtKB-KW"/>
</dbReference>
<dbReference type="InterPro" id="IPR005754">
    <property type="entry name" value="Sortase"/>
</dbReference>
<protein>
    <submittedName>
        <fullName evidence="3">Class F sortase</fullName>
    </submittedName>
</protein>
<organism evidence="3">
    <name type="scientific">Kitasatospora sp. CMC57</name>
    <dbReference type="NCBI Taxonomy" id="3231513"/>
    <lineage>
        <taxon>Bacteria</taxon>
        <taxon>Bacillati</taxon>
        <taxon>Actinomycetota</taxon>
        <taxon>Actinomycetes</taxon>
        <taxon>Kitasatosporales</taxon>
        <taxon>Streptomycetaceae</taxon>
        <taxon>Kitasatospora</taxon>
    </lineage>
</organism>
<dbReference type="AlphaFoldDB" id="A0AB33K3Z4"/>
<gene>
    <name evidence="3" type="ORF">KCMC57_45720</name>
</gene>
<keyword evidence="1" id="KW-0378">Hydrolase</keyword>
<feature type="region of interest" description="Disordered" evidence="2">
    <location>
        <begin position="1"/>
        <end position="40"/>
    </location>
</feature>
<evidence type="ECO:0000256" key="2">
    <source>
        <dbReference type="SAM" id="MobiDB-lite"/>
    </source>
</evidence>
<dbReference type="SUPFAM" id="SSF63817">
    <property type="entry name" value="Sortase"/>
    <property type="match status" value="1"/>
</dbReference>
<evidence type="ECO:0000256" key="1">
    <source>
        <dbReference type="ARBA" id="ARBA00022801"/>
    </source>
</evidence>
<proteinExistence type="predicted"/>
<dbReference type="Pfam" id="PF04203">
    <property type="entry name" value="Sortase"/>
    <property type="match status" value="1"/>
</dbReference>
<dbReference type="CDD" id="cd05829">
    <property type="entry name" value="Sortase_F"/>
    <property type="match status" value="1"/>
</dbReference>
<dbReference type="InterPro" id="IPR023365">
    <property type="entry name" value="Sortase_dom-sf"/>
</dbReference>
<accession>A0AB33K3Z4</accession>
<dbReference type="InterPro" id="IPR042001">
    <property type="entry name" value="Sortase_F"/>
</dbReference>
<dbReference type="Gene3D" id="2.40.260.10">
    <property type="entry name" value="Sortase"/>
    <property type="match status" value="1"/>
</dbReference>
<reference evidence="3" key="1">
    <citation type="submission" date="2024-07" db="EMBL/GenBank/DDBJ databases">
        <title>Complete genome sequences of cellulolytic bacteria, Kitasatospora sp. CMC57 and Streptomyces sp. CMC78, isolated from Japanese agricultural soil.</title>
        <authorList>
            <person name="Hashimoto T."/>
            <person name="Ito M."/>
            <person name="Iwamoto M."/>
            <person name="Fukahori D."/>
            <person name="Shoda T."/>
            <person name="Sakoda M."/>
            <person name="Morohoshi T."/>
            <person name="Mitsuboshi M."/>
            <person name="Nishizawa T."/>
        </authorList>
    </citation>
    <scope>NUCLEOTIDE SEQUENCE</scope>
    <source>
        <strain evidence="3">CMC57</strain>
    </source>
</reference>
<sequence>MLLGGSSDPPPVRIGAAQSMPVDSPPPTAPQTPGPGRAAALPVAPPVRLTIPRMGVDAPVEPSGLNADGTVEVPPMDRPGQVGWYRNGPAPGQTGPAVLLGHLDTRKGPAVFNRVRELRPGDRIEIHRQDGSSVAYRVRELRQFPKSGFPTGLVYGDTDTPQLRLITCGGTLAGNGHYTDNIIVLADLLL</sequence>
<dbReference type="RefSeq" id="WP_407990453.1">
    <property type="nucleotide sequence ID" value="NZ_AP035881.2"/>
</dbReference>
<dbReference type="NCBIfam" id="NF033748">
    <property type="entry name" value="class_F_sortase"/>
    <property type="match status" value="1"/>
</dbReference>
<name>A0AB33K3Z4_9ACTN</name>
<feature type="compositionally biased region" description="Pro residues" evidence="2">
    <location>
        <begin position="23"/>
        <end position="33"/>
    </location>
</feature>
<dbReference type="EMBL" id="AP035881">
    <property type="protein sequence ID" value="BFP48204.1"/>
    <property type="molecule type" value="Genomic_DNA"/>
</dbReference>